<dbReference type="GO" id="GO:0006508">
    <property type="term" value="P:proteolysis"/>
    <property type="evidence" value="ECO:0007669"/>
    <property type="project" value="UniProtKB-KW"/>
</dbReference>
<sequence>MTINVRNPLIFDAALTANWAMEEGALRQVMEIAARESQITPQMLEAYRGQELERSERATRRGNVAVIDVAGPLFKRANLMTTFCGATAYETVRRDLQAAMDNASIRSILLNIHSPGGEAAGVAELATAINEVRGKKPIVTYAGDQAASAAFWLGTASDEFIIGPTAALGSMGVVAGYRDTSAQDAARGIKTIEFVSSQSPYKRVDINTQEGRDRVQARVDAMAAVFVETVAKYRGVSVEHALERFGQGDVLIGQAAVDAAMADGVATFEQVLASLARGESPKASFGFNPAATGQSGEVKMTDEEKAAFAAQIRAEVQAENEAKAKAEAEAKAKADEEAAAAAAAASDPVVVERKRVTEIMGLTLPGYEAAAAKAIETGSSAHEFSAMIVTAEKAKRTERAADIKTDTEANSGVAPSSGQEKAQGDEAAVNAILGAMKLASGN</sequence>
<keyword evidence="2" id="KW-0175">Coiled coil</keyword>
<name>A0A562QRW3_9BRAD</name>
<dbReference type="OrthoDB" id="266140at2"/>
<keyword evidence="5" id="KW-0378">Hydrolase</keyword>
<proteinExistence type="inferred from homology"/>
<organism evidence="5 6">
    <name type="scientific">Bradyrhizobium huanghuaihaiense</name>
    <dbReference type="NCBI Taxonomy" id="990078"/>
    <lineage>
        <taxon>Bacteria</taxon>
        <taxon>Pseudomonadati</taxon>
        <taxon>Pseudomonadota</taxon>
        <taxon>Alphaproteobacteria</taxon>
        <taxon>Hyphomicrobiales</taxon>
        <taxon>Nitrobacteraceae</taxon>
        <taxon>Bradyrhizobium</taxon>
    </lineage>
</organism>
<dbReference type="SUPFAM" id="SSF52096">
    <property type="entry name" value="ClpP/crotonase"/>
    <property type="match status" value="1"/>
</dbReference>
<comment type="caution">
    <text evidence="5">The sequence shown here is derived from an EMBL/GenBank/DDBJ whole genome shotgun (WGS) entry which is preliminary data.</text>
</comment>
<dbReference type="CDD" id="cd07022">
    <property type="entry name" value="S49_Sppa_36K_type"/>
    <property type="match status" value="1"/>
</dbReference>
<feature type="domain" description="Peptidase S49" evidence="4">
    <location>
        <begin position="133"/>
        <end position="277"/>
    </location>
</feature>
<gene>
    <name evidence="5" type="ORF">IQ16_07953</name>
</gene>
<feature type="compositionally biased region" description="Polar residues" evidence="3">
    <location>
        <begin position="408"/>
        <end position="420"/>
    </location>
</feature>
<dbReference type="AlphaFoldDB" id="A0A562QRW3"/>
<protein>
    <submittedName>
        <fullName evidence="5">ClpP class serine protease</fullName>
    </submittedName>
</protein>
<feature type="region of interest" description="Disordered" evidence="3">
    <location>
        <begin position="398"/>
        <end position="425"/>
    </location>
</feature>
<feature type="coiled-coil region" evidence="2">
    <location>
        <begin position="309"/>
        <end position="338"/>
    </location>
</feature>
<evidence type="ECO:0000313" key="6">
    <source>
        <dbReference type="Proteomes" id="UP000316291"/>
    </source>
</evidence>
<dbReference type="EMBL" id="VLLA01000039">
    <property type="protein sequence ID" value="TWI59498.1"/>
    <property type="molecule type" value="Genomic_DNA"/>
</dbReference>
<evidence type="ECO:0000259" key="4">
    <source>
        <dbReference type="Pfam" id="PF01343"/>
    </source>
</evidence>
<accession>A0A562QRW3</accession>
<evidence type="ECO:0000256" key="3">
    <source>
        <dbReference type="SAM" id="MobiDB-lite"/>
    </source>
</evidence>
<dbReference type="InterPro" id="IPR002142">
    <property type="entry name" value="Peptidase_S49"/>
</dbReference>
<dbReference type="Pfam" id="PF01343">
    <property type="entry name" value="Peptidase_S49"/>
    <property type="match status" value="1"/>
</dbReference>
<dbReference type="InterPro" id="IPR029045">
    <property type="entry name" value="ClpP/crotonase-like_dom_sf"/>
</dbReference>
<reference evidence="5 6" key="1">
    <citation type="journal article" date="2015" name="Stand. Genomic Sci.">
        <title>Genomic Encyclopedia of Bacterial and Archaeal Type Strains, Phase III: the genomes of soil and plant-associated and newly described type strains.</title>
        <authorList>
            <person name="Whitman W.B."/>
            <person name="Woyke T."/>
            <person name="Klenk H.P."/>
            <person name="Zhou Y."/>
            <person name="Lilburn T.G."/>
            <person name="Beck B.J."/>
            <person name="De Vos P."/>
            <person name="Vandamme P."/>
            <person name="Eisen J.A."/>
            <person name="Garrity G."/>
            <person name="Hugenholtz P."/>
            <person name="Kyrpides N.C."/>
        </authorList>
    </citation>
    <scope>NUCLEOTIDE SEQUENCE [LARGE SCALE GENOMIC DNA]</scope>
    <source>
        <strain evidence="5 6">CGMCC 1.10948</strain>
    </source>
</reference>
<dbReference type="Proteomes" id="UP000316291">
    <property type="component" value="Unassembled WGS sequence"/>
</dbReference>
<dbReference type="GO" id="GO:0008233">
    <property type="term" value="F:peptidase activity"/>
    <property type="evidence" value="ECO:0007669"/>
    <property type="project" value="UniProtKB-KW"/>
</dbReference>
<feature type="compositionally biased region" description="Basic and acidic residues" evidence="3">
    <location>
        <begin position="398"/>
        <end position="407"/>
    </location>
</feature>
<evidence type="ECO:0000256" key="2">
    <source>
        <dbReference type="SAM" id="Coils"/>
    </source>
</evidence>
<keyword evidence="5" id="KW-0645">Protease</keyword>
<keyword evidence="6" id="KW-1185">Reference proteome</keyword>
<dbReference type="PANTHER" id="PTHR42987:SF4">
    <property type="entry name" value="PROTEASE SOHB-RELATED"/>
    <property type="match status" value="1"/>
</dbReference>
<dbReference type="Gene3D" id="3.90.226.10">
    <property type="entry name" value="2-enoyl-CoA Hydratase, Chain A, domain 1"/>
    <property type="match status" value="1"/>
</dbReference>
<dbReference type="PANTHER" id="PTHR42987">
    <property type="entry name" value="PEPTIDASE S49"/>
    <property type="match status" value="1"/>
</dbReference>
<evidence type="ECO:0000256" key="1">
    <source>
        <dbReference type="ARBA" id="ARBA00008683"/>
    </source>
</evidence>
<comment type="similarity">
    <text evidence="1">Belongs to the peptidase S49 family.</text>
</comment>
<dbReference type="InterPro" id="IPR033855">
    <property type="entry name" value="Protein_C"/>
</dbReference>
<evidence type="ECO:0000313" key="5">
    <source>
        <dbReference type="EMBL" id="TWI59498.1"/>
    </source>
</evidence>